<feature type="non-terminal residue" evidence="7">
    <location>
        <position position="1"/>
    </location>
</feature>
<organism evidence="7">
    <name type="scientific">marine sediment metagenome</name>
    <dbReference type="NCBI Taxonomy" id="412755"/>
    <lineage>
        <taxon>unclassified sequences</taxon>
        <taxon>metagenomes</taxon>
        <taxon>ecological metagenomes</taxon>
    </lineage>
</organism>
<keyword evidence="3 6" id="KW-0812">Transmembrane</keyword>
<dbReference type="InterPro" id="IPR001204">
    <property type="entry name" value="Phos_transporter"/>
</dbReference>
<evidence type="ECO:0000256" key="5">
    <source>
        <dbReference type="ARBA" id="ARBA00023136"/>
    </source>
</evidence>
<dbReference type="Pfam" id="PF01384">
    <property type="entry name" value="PHO4"/>
    <property type="match status" value="1"/>
</dbReference>
<dbReference type="EMBL" id="BART01038876">
    <property type="protein sequence ID" value="GAH08480.1"/>
    <property type="molecule type" value="Genomic_DNA"/>
</dbReference>
<reference evidence="7" key="1">
    <citation type="journal article" date="2014" name="Front. Microbiol.">
        <title>High frequency of phylogenetically diverse reductive dehalogenase-homologous genes in deep subseafloor sedimentary metagenomes.</title>
        <authorList>
            <person name="Kawai M."/>
            <person name="Futagami T."/>
            <person name="Toyoda A."/>
            <person name="Takaki Y."/>
            <person name="Nishi S."/>
            <person name="Hori S."/>
            <person name="Arai W."/>
            <person name="Tsubouchi T."/>
            <person name="Morono Y."/>
            <person name="Uchiyama I."/>
            <person name="Ito T."/>
            <person name="Fujiyama A."/>
            <person name="Inagaki F."/>
            <person name="Takami H."/>
        </authorList>
    </citation>
    <scope>NUCLEOTIDE SEQUENCE</scope>
    <source>
        <strain evidence="7">Expedition CK06-06</strain>
    </source>
</reference>
<evidence type="ECO:0000256" key="6">
    <source>
        <dbReference type="SAM" id="Phobius"/>
    </source>
</evidence>
<evidence type="ECO:0000256" key="4">
    <source>
        <dbReference type="ARBA" id="ARBA00022989"/>
    </source>
</evidence>
<keyword evidence="5 6" id="KW-0472">Membrane</keyword>
<evidence type="ECO:0000313" key="7">
    <source>
        <dbReference type="EMBL" id="GAH08480.1"/>
    </source>
</evidence>
<dbReference type="AlphaFoldDB" id="X1DJQ0"/>
<evidence type="ECO:0000256" key="3">
    <source>
        <dbReference type="ARBA" id="ARBA00022692"/>
    </source>
</evidence>
<feature type="non-terminal residue" evidence="7">
    <location>
        <position position="128"/>
    </location>
</feature>
<comment type="caution">
    <text evidence="7">The sequence shown here is derived from an EMBL/GenBank/DDBJ whole genome shotgun (WGS) entry which is preliminary data.</text>
</comment>
<name>X1DJQ0_9ZZZZ</name>
<dbReference type="GO" id="GO:0006817">
    <property type="term" value="P:phosphate ion transport"/>
    <property type="evidence" value="ECO:0007669"/>
    <property type="project" value="InterPro"/>
</dbReference>
<feature type="transmembrane region" description="Helical" evidence="6">
    <location>
        <begin position="20"/>
        <end position="43"/>
    </location>
</feature>
<proteinExistence type="predicted"/>
<protein>
    <submittedName>
        <fullName evidence="7">Uncharacterized protein</fullName>
    </submittedName>
</protein>
<evidence type="ECO:0000256" key="1">
    <source>
        <dbReference type="ARBA" id="ARBA00004141"/>
    </source>
</evidence>
<gene>
    <name evidence="7" type="ORF">S01H4_64224</name>
</gene>
<feature type="transmembrane region" description="Helical" evidence="6">
    <location>
        <begin position="64"/>
        <end position="85"/>
    </location>
</feature>
<dbReference type="GO" id="GO:0005315">
    <property type="term" value="F:phosphate transmembrane transporter activity"/>
    <property type="evidence" value="ECO:0007669"/>
    <property type="project" value="InterPro"/>
</dbReference>
<accession>X1DJQ0</accession>
<evidence type="ECO:0000256" key="2">
    <source>
        <dbReference type="ARBA" id="ARBA00022448"/>
    </source>
</evidence>
<sequence>GSIMGLTLISYEKIIWSWDGMGHIFFTWIFSPILGFVSSLFLMKLTHKILSKRIKGLRNLETSNAISGSFLLIMVVVAGFSRAGNDISNAIAPIYPLFQESSSSIFYQRLPMLIGGAGLGLGLIVIGW</sequence>
<feature type="transmembrane region" description="Helical" evidence="6">
    <location>
        <begin position="105"/>
        <end position="126"/>
    </location>
</feature>
<keyword evidence="4 6" id="KW-1133">Transmembrane helix</keyword>
<comment type="subcellular location">
    <subcellularLocation>
        <location evidence="1">Membrane</location>
        <topology evidence="1">Multi-pass membrane protein</topology>
    </subcellularLocation>
</comment>
<dbReference type="GO" id="GO:0016020">
    <property type="term" value="C:membrane"/>
    <property type="evidence" value="ECO:0007669"/>
    <property type="project" value="UniProtKB-SubCell"/>
</dbReference>
<keyword evidence="2" id="KW-0813">Transport</keyword>